<comment type="caution">
    <text evidence="7">The sequence shown here is derived from an EMBL/GenBank/DDBJ whole genome shotgun (WGS) entry which is preliminary data.</text>
</comment>
<dbReference type="Gene3D" id="3.40.50.150">
    <property type="entry name" value="Vaccinia Virus protein VP39"/>
    <property type="match status" value="1"/>
</dbReference>
<gene>
    <name evidence="7" type="ORF">GCM10012275_07230</name>
</gene>
<dbReference type="InterPro" id="IPR050714">
    <property type="entry name" value="Cobalamin_biosynth_MTase"/>
</dbReference>
<dbReference type="GO" id="GO:0032259">
    <property type="term" value="P:methylation"/>
    <property type="evidence" value="ECO:0007669"/>
    <property type="project" value="UniProtKB-KW"/>
</dbReference>
<accession>A0A8J3CAS4</accession>
<dbReference type="InterPro" id="IPR012818">
    <property type="entry name" value="CbiE"/>
</dbReference>
<proteinExistence type="predicted"/>
<evidence type="ECO:0000313" key="8">
    <source>
        <dbReference type="Proteomes" id="UP000637578"/>
    </source>
</evidence>
<dbReference type="PANTHER" id="PTHR43182">
    <property type="entry name" value="COBALT-PRECORRIN-6B C(15)-METHYLTRANSFERASE (DECARBOXYLATING)"/>
    <property type="match status" value="1"/>
</dbReference>
<organism evidence="7 8">
    <name type="scientific">Longimycelium tulufanense</name>
    <dbReference type="NCBI Taxonomy" id="907463"/>
    <lineage>
        <taxon>Bacteria</taxon>
        <taxon>Bacillati</taxon>
        <taxon>Actinomycetota</taxon>
        <taxon>Actinomycetes</taxon>
        <taxon>Pseudonocardiales</taxon>
        <taxon>Pseudonocardiaceae</taxon>
        <taxon>Longimycelium</taxon>
    </lineage>
</organism>
<dbReference type="AlphaFoldDB" id="A0A8J3CAS4"/>
<dbReference type="GO" id="GO:0009236">
    <property type="term" value="P:cobalamin biosynthetic process"/>
    <property type="evidence" value="ECO:0007669"/>
    <property type="project" value="UniProtKB-UniPathway"/>
</dbReference>
<dbReference type="CDD" id="cd11644">
    <property type="entry name" value="Precorrin-6Y-MT"/>
    <property type="match status" value="1"/>
</dbReference>
<dbReference type="InterPro" id="IPR014776">
    <property type="entry name" value="4pyrrole_Mease_sub2"/>
</dbReference>
<dbReference type="SUPFAM" id="SSF53790">
    <property type="entry name" value="Tetrapyrrole methylase"/>
    <property type="match status" value="1"/>
</dbReference>
<dbReference type="Pfam" id="PF00590">
    <property type="entry name" value="TP_methylase"/>
    <property type="match status" value="1"/>
</dbReference>
<dbReference type="InterPro" id="IPR014777">
    <property type="entry name" value="4pyrrole_Mease_sub1"/>
</dbReference>
<sequence length="435" mass="44945">MSACGIPRRATHRPARDGGVRAEGVGDVAVTLIGTGAGALPPVADEALVKADLVIGAPAQLAAHVPPGVRTVELGEWDAALKAIRRCEGASESAVVLVAGDPGYFGTLRRLRENGLRPRVLPAVSGIQRIAAGLGRPWDDLVVVSADGRAMDRVLNVCRARPAVAVLTAPGAGPAELAAGLTGWRRTLVVAEGTGTADEEVSTVDIEEAGRREWRSPNVVLCLADPDLLPVSGWHAGGEPLPPAEGWALPEDEFAHRDGMLMSAEVRAVVLARLAPRPGNLVWEVGAGAGAVAVECVRLGAAAIAIERDPVQCVRIVANAGSHGVDVRVVEDEAPGALAGLPRPDSVFVAAGGPEVVETCTWAGARRIVVALDALDRFGATRETLRSAGYQVAGCQLSASRLIELDGGGARLAATDPVMLLWGVAERETEGRDTA</sequence>
<evidence type="ECO:0000256" key="1">
    <source>
        <dbReference type="ARBA" id="ARBA00004953"/>
    </source>
</evidence>
<dbReference type="Proteomes" id="UP000637578">
    <property type="component" value="Unassembled WGS sequence"/>
</dbReference>
<evidence type="ECO:0000256" key="5">
    <source>
        <dbReference type="ARBA" id="ARBA00022691"/>
    </source>
</evidence>
<dbReference type="InterPro" id="IPR029063">
    <property type="entry name" value="SAM-dependent_MTases_sf"/>
</dbReference>
<name>A0A8J3CAS4_9PSEU</name>
<evidence type="ECO:0000256" key="3">
    <source>
        <dbReference type="ARBA" id="ARBA00022603"/>
    </source>
</evidence>
<dbReference type="EMBL" id="BMMK01000002">
    <property type="protein sequence ID" value="GGM38871.1"/>
    <property type="molecule type" value="Genomic_DNA"/>
</dbReference>
<feature type="domain" description="Tetrapyrrole methylase" evidence="6">
    <location>
        <begin position="30"/>
        <end position="209"/>
    </location>
</feature>
<dbReference type="Gene3D" id="3.30.950.10">
    <property type="entry name" value="Methyltransferase, Cobalt-precorrin-4 Transmethylase, Domain 2"/>
    <property type="match status" value="1"/>
</dbReference>
<keyword evidence="2" id="KW-0169">Cobalamin biosynthesis</keyword>
<evidence type="ECO:0000256" key="2">
    <source>
        <dbReference type="ARBA" id="ARBA00022573"/>
    </source>
</evidence>
<keyword evidence="8" id="KW-1185">Reference proteome</keyword>
<dbReference type="NCBIfam" id="TIGR02467">
    <property type="entry name" value="CbiE"/>
    <property type="match status" value="1"/>
</dbReference>
<dbReference type="Gene3D" id="3.40.1010.10">
    <property type="entry name" value="Cobalt-precorrin-4 Transmethylase, Domain 1"/>
    <property type="match status" value="1"/>
</dbReference>
<keyword evidence="4" id="KW-0808">Transferase</keyword>
<evidence type="ECO:0000256" key="4">
    <source>
        <dbReference type="ARBA" id="ARBA00022679"/>
    </source>
</evidence>
<keyword evidence="3" id="KW-0489">Methyltransferase</keyword>
<protein>
    <submittedName>
        <fullName evidence="7">Precorrin-6y C5,15-methyltransferase subunit CbiE</fullName>
    </submittedName>
</protein>
<reference evidence="7" key="2">
    <citation type="submission" date="2020-09" db="EMBL/GenBank/DDBJ databases">
        <authorList>
            <person name="Sun Q."/>
            <person name="Zhou Y."/>
        </authorList>
    </citation>
    <scope>NUCLEOTIDE SEQUENCE</scope>
    <source>
        <strain evidence="7">CGMCC 4.5737</strain>
    </source>
</reference>
<dbReference type="InterPro" id="IPR035996">
    <property type="entry name" value="4pyrrol_Methylase_sf"/>
</dbReference>
<comment type="pathway">
    <text evidence="1">Cofactor biosynthesis; adenosylcobalamin biosynthesis.</text>
</comment>
<dbReference type="PANTHER" id="PTHR43182:SF1">
    <property type="entry name" value="COBALT-PRECORRIN-7 C(5)-METHYLTRANSFERASE"/>
    <property type="match status" value="1"/>
</dbReference>
<dbReference type="InterPro" id="IPR000878">
    <property type="entry name" value="4pyrrol_Mease"/>
</dbReference>
<dbReference type="UniPathway" id="UPA00148"/>
<reference evidence="7" key="1">
    <citation type="journal article" date="2014" name="Int. J. Syst. Evol. Microbiol.">
        <title>Complete genome sequence of Corynebacterium casei LMG S-19264T (=DSM 44701T), isolated from a smear-ripened cheese.</title>
        <authorList>
            <consortium name="US DOE Joint Genome Institute (JGI-PGF)"/>
            <person name="Walter F."/>
            <person name="Albersmeier A."/>
            <person name="Kalinowski J."/>
            <person name="Ruckert C."/>
        </authorList>
    </citation>
    <scope>NUCLEOTIDE SEQUENCE</scope>
    <source>
        <strain evidence="7">CGMCC 4.5737</strain>
    </source>
</reference>
<keyword evidence="5" id="KW-0949">S-adenosyl-L-methionine</keyword>
<dbReference type="SUPFAM" id="SSF53335">
    <property type="entry name" value="S-adenosyl-L-methionine-dependent methyltransferases"/>
    <property type="match status" value="1"/>
</dbReference>
<evidence type="ECO:0000313" key="7">
    <source>
        <dbReference type="EMBL" id="GGM38871.1"/>
    </source>
</evidence>
<dbReference type="GO" id="GO:0008276">
    <property type="term" value="F:protein methyltransferase activity"/>
    <property type="evidence" value="ECO:0007669"/>
    <property type="project" value="InterPro"/>
</dbReference>
<evidence type="ECO:0000259" key="6">
    <source>
        <dbReference type="Pfam" id="PF00590"/>
    </source>
</evidence>